<evidence type="ECO:0000313" key="5">
    <source>
        <dbReference type="Proteomes" id="UP001304650"/>
    </source>
</evidence>
<evidence type="ECO:0000259" key="3">
    <source>
        <dbReference type="PROSITE" id="PS51272"/>
    </source>
</evidence>
<proteinExistence type="predicted"/>
<dbReference type="RefSeq" id="WP_314803436.1">
    <property type="nucleotide sequence ID" value="NZ_CP130319.1"/>
</dbReference>
<dbReference type="PROSITE" id="PS51272">
    <property type="entry name" value="SLH"/>
    <property type="match status" value="3"/>
</dbReference>
<feature type="compositionally biased region" description="Pro residues" evidence="1">
    <location>
        <begin position="170"/>
        <end position="188"/>
    </location>
</feature>
<dbReference type="InterPro" id="IPR001119">
    <property type="entry name" value="SLH_dom"/>
</dbReference>
<dbReference type="SUPFAM" id="SSF101447">
    <property type="entry name" value="Formin homology 2 domain (FH2 domain)"/>
    <property type="match status" value="1"/>
</dbReference>
<feature type="chain" id="PRO_5041684696" evidence="2">
    <location>
        <begin position="22"/>
        <end position="583"/>
    </location>
</feature>
<organism evidence="4 5">
    <name type="scientific">Paenibacillus roseopurpureus</name>
    <dbReference type="NCBI Taxonomy" id="2918901"/>
    <lineage>
        <taxon>Bacteria</taxon>
        <taxon>Bacillati</taxon>
        <taxon>Bacillota</taxon>
        <taxon>Bacilli</taxon>
        <taxon>Bacillales</taxon>
        <taxon>Paenibacillaceae</taxon>
        <taxon>Paenibacillus</taxon>
    </lineage>
</organism>
<dbReference type="KEGG" id="proo:MJB10_08415"/>
<sequence>MRKTVATWMMLAAIVIGIVAAGGNAGAEQAATFAIETDQAVITTNDLVTVTVKGENISPYFAFDMELVYDKEKLELVQTETNINEFAIQADKKEESRIRLGITKSTTQATGNGVVPIVRAVFRGKASGAANVTLVHVKALDNIKLEETKFVVGATGTVNISLPAGAGTSDPPPLPPPPPPPPPPPSPPAESGATIELSPVLQATTAKAQLNATSFNKALQGAALDNDGAKVVSVILKEIEGAATYALELPKDVIQESAPSHSGEEKKINIMTPIGDIMIPPNMFKSKDVEGVSTITISIASANTSKFKEELKTKIGKKPVIELNVFMDGKVINWKNNQAPVTVHMAYTPTAEELKDPEHIAVWYVDGAGNVQKVPSGVYNPATGTVVFSTTHFSEYAIGYEITTFGDIRDLDWAKKPIEILTSKGIVNGTSQTTFTPNASITRADFIQLLIGTLGLTADVNANFEDVSKEDYFYESAGIAKTLGISQGVGGNTLHPTELITRQDMMVLVERAMRIGKKEMSTANITDLHSFQDWAQVSSYANDSLSILLRKGLIEGDGNRLNPTGYTTRAEAAVLLYRVYKNK</sequence>
<dbReference type="AlphaFoldDB" id="A0AA96RNZ7"/>
<dbReference type="CDD" id="cd08547">
    <property type="entry name" value="Type_II_cohesin"/>
    <property type="match status" value="1"/>
</dbReference>
<dbReference type="SUPFAM" id="SSF49384">
    <property type="entry name" value="Carbohydrate-binding domain"/>
    <property type="match status" value="1"/>
</dbReference>
<protein>
    <submittedName>
        <fullName evidence="4">S-layer homology domain-containing protein</fullName>
    </submittedName>
</protein>
<gene>
    <name evidence="4" type="ORF">MJB10_08415</name>
</gene>
<dbReference type="Pfam" id="PF00395">
    <property type="entry name" value="SLH"/>
    <property type="match status" value="3"/>
</dbReference>
<feature type="domain" description="SLH" evidence="3">
    <location>
        <begin position="528"/>
        <end position="583"/>
    </location>
</feature>
<dbReference type="Gene3D" id="2.60.40.680">
    <property type="match status" value="1"/>
</dbReference>
<evidence type="ECO:0000256" key="1">
    <source>
        <dbReference type="SAM" id="MobiDB-lite"/>
    </source>
</evidence>
<dbReference type="Proteomes" id="UP001304650">
    <property type="component" value="Chromosome"/>
</dbReference>
<feature type="region of interest" description="Disordered" evidence="1">
    <location>
        <begin position="161"/>
        <end position="193"/>
    </location>
</feature>
<keyword evidence="5" id="KW-1185">Reference proteome</keyword>
<evidence type="ECO:0000313" key="4">
    <source>
        <dbReference type="EMBL" id="WNR46102.1"/>
    </source>
</evidence>
<reference evidence="4" key="1">
    <citation type="submission" date="2022-02" db="EMBL/GenBank/DDBJ databases">
        <title>Paenibacillus sp. MBLB1832 Whole Genome Shotgun Sequencing.</title>
        <authorList>
            <person name="Hwang C.Y."/>
            <person name="Cho E.-S."/>
            <person name="Seo M.-J."/>
        </authorList>
    </citation>
    <scope>NUCLEOTIDE SEQUENCE</scope>
    <source>
        <strain evidence="4">MBLB1832</strain>
    </source>
</reference>
<dbReference type="GO" id="GO:0030246">
    <property type="term" value="F:carbohydrate binding"/>
    <property type="evidence" value="ECO:0007669"/>
    <property type="project" value="InterPro"/>
</dbReference>
<keyword evidence="2" id="KW-0732">Signal</keyword>
<accession>A0AA96RNZ7</accession>
<name>A0AA96RNZ7_9BACL</name>
<dbReference type="InterPro" id="IPR008965">
    <property type="entry name" value="CBM2/CBM3_carb-bd_dom_sf"/>
</dbReference>
<feature type="signal peptide" evidence="2">
    <location>
        <begin position="1"/>
        <end position="21"/>
    </location>
</feature>
<feature type="domain" description="SLH" evidence="3">
    <location>
        <begin position="465"/>
        <end position="523"/>
    </location>
</feature>
<evidence type="ECO:0000256" key="2">
    <source>
        <dbReference type="SAM" id="SignalP"/>
    </source>
</evidence>
<feature type="domain" description="SLH" evidence="3">
    <location>
        <begin position="401"/>
        <end position="464"/>
    </location>
</feature>
<dbReference type="EMBL" id="CP130319">
    <property type="protein sequence ID" value="WNR46102.1"/>
    <property type="molecule type" value="Genomic_DNA"/>
</dbReference>